<name>A0AAV4U4C2_CAEEX</name>
<evidence type="ECO:0000313" key="2">
    <source>
        <dbReference type="EMBL" id="GIY52557.1"/>
    </source>
</evidence>
<keyword evidence="3" id="KW-1185">Reference proteome</keyword>
<dbReference type="AlphaFoldDB" id="A0AAV4U4C2"/>
<feature type="transmembrane region" description="Helical" evidence="1">
    <location>
        <begin position="33"/>
        <end position="50"/>
    </location>
</feature>
<feature type="transmembrane region" description="Helical" evidence="1">
    <location>
        <begin position="7"/>
        <end position="27"/>
    </location>
</feature>
<accession>A0AAV4U4C2</accession>
<reference evidence="2 3" key="1">
    <citation type="submission" date="2021-06" db="EMBL/GenBank/DDBJ databases">
        <title>Caerostris extrusa draft genome.</title>
        <authorList>
            <person name="Kono N."/>
            <person name="Arakawa K."/>
        </authorList>
    </citation>
    <scope>NUCLEOTIDE SEQUENCE [LARGE SCALE GENOMIC DNA]</scope>
</reference>
<proteinExistence type="predicted"/>
<keyword evidence="1" id="KW-0812">Transmembrane</keyword>
<keyword evidence="1" id="KW-0472">Membrane</keyword>
<comment type="caution">
    <text evidence="2">The sequence shown here is derived from an EMBL/GenBank/DDBJ whole genome shotgun (WGS) entry which is preliminary data.</text>
</comment>
<sequence length="120" mass="13970">MVRSELFCLSYPVAGIECTVVLLFHYAAAQKCSFHLTFFFTLIFYSVILIQRTISPLSVLGPEKPMQSSAIVNCPREFPDALFYKALPWFAPSCFVYPIRWLVPAQRRVINRAMRHRFKF</sequence>
<gene>
    <name evidence="2" type="ORF">CEXT_813731</name>
</gene>
<evidence type="ECO:0000313" key="3">
    <source>
        <dbReference type="Proteomes" id="UP001054945"/>
    </source>
</evidence>
<evidence type="ECO:0000256" key="1">
    <source>
        <dbReference type="SAM" id="Phobius"/>
    </source>
</evidence>
<dbReference type="Proteomes" id="UP001054945">
    <property type="component" value="Unassembled WGS sequence"/>
</dbReference>
<keyword evidence="1" id="KW-1133">Transmembrane helix</keyword>
<dbReference type="EMBL" id="BPLR01012255">
    <property type="protein sequence ID" value="GIY52557.1"/>
    <property type="molecule type" value="Genomic_DNA"/>
</dbReference>
<protein>
    <submittedName>
        <fullName evidence="2">Uncharacterized protein</fullName>
    </submittedName>
</protein>
<organism evidence="2 3">
    <name type="scientific">Caerostris extrusa</name>
    <name type="common">Bark spider</name>
    <name type="synonym">Caerostris bankana</name>
    <dbReference type="NCBI Taxonomy" id="172846"/>
    <lineage>
        <taxon>Eukaryota</taxon>
        <taxon>Metazoa</taxon>
        <taxon>Ecdysozoa</taxon>
        <taxon>Arthropoda</taxon>
        <taxon>Chelicerata</taxon>
        <taxon>Arachnida</taxon>
        <taxon>Araneae</taxon>
        <taxon>Araneomorphae</taxon>
        <taxon>Entelegynae</taxon>
        <taxon>Araneoidea</taxon>
        <taxon>Araneidae</taxon>
        <taxon>Caerostris</taxon>
    </lineage>
</organism>